<dbReference type="PANTHER" id="PTHR36512:SF3">
    <property type="entry name" value="BLR5678 PROTEIN"/>
    <property type="match status" value="1"/>
</dbReference>
<gene>
    <name evidence="3" type="ORF">EZE20_15730</name>
</gene>
<dbReference type="EMBL" id="SMJU01000009">
    <property type="protein sequence ID" value="TDB63743.1"/>
    <property type="molecule type" value="Genomic_DNA"/>
</dbReference>
<feature type="chain" id="PRO_5020273649" evidence="2">
    <location>
        <begin position="26"/>
        <end position="379"/>
    </location>
</feature>
<evidence type="ECO:0000256" key="1">
    <source>
        <dbReference type="ARBA" id="ARBA00007068"/>
    </source>
</evidence>
<organism evidence="3 4">
    <name type="scientific">Arundinibacter roseus</name>
    <dbReference type="NCBI Taxonomy" id="2070510"/>
    <lineage>
        <taxon>Bacteria</taxon>
        <taxon>Pseudomonadati</taxon>
        <taxon>Bacteroidota</taxon>
        <taxon>Cytophagia</taxon>
        <taxon>Cytophagales</taxon>
        <taxon>Spirosomataceae</taxon>
        <taxon>Arundinibacter</taxon>
    </lineage>
</organism>
<protein>
    <submittedName>
        <fullName evidence="3">S58 family peptidase</fullName>
    </submittedName>
</protein>
<dbReference type="CDD" id="cd02253">
    <property type="entry name" value="DmpA"/>
    <property type="match status" value="1"/>
</dbReference>
<dbReference type="SUPFAM" id="SSF56266">
    <property type="entry name" value="DmpA/ArgJ-like"/>
    <property type="match status" value="1"/>
</dbReference>
<comment type="caution">
    <text evidence="3">The sequence shown here is derived from an EMBL/GenBank/DDBJ whole genome shotgun (WGS) entry which is preliminary data.</text>
</comment>
<keyword evidence="4" id="KW-1185">Reference proteome</keyword>
<dbReference type="Gene3D" id="3.60.70.12">
    <property type="entry name" value="L-amino peptidase D-ALA esterase/amidase"/>
    <property type="match status" value="1"/>
</dbReference>
<keyword evidence="2" id="KW-0732">Signal</keyword>
<evidence type="ECO:0000313" key="3">
    <source>
        <dbReference type="EMBL" id="TDB63743.1"/>
    </source>
</evidence>
<sequence>MKHPLPTSLLCTLLFISSMFTHANAQTRPRDLGLTIGVLPAGNLNAITDVAGVKVGQVTLLEGRNIRTGVTAILPHDGNIFQNKVPAAVFVGNGFGKLAGSTQVEELGTLETPIILTNTLSVPTAADALIDWTLAQAGNENVRSVNPLVGETNDGGLNDIRGRHVTKDHVLTALRTAETGAVAEGNVGAGTGTVAFGWKGGIGTASRKLPARLGGYTIGVLVQTNFGGVLQVNGVPVGEELGQYSFKQSLDKSSDGSCMMIVATDAPLDARNLKRLAQRAMLGLARTGGIASNGSGDYVVAFSTANRVPHSTDDRTTAVVVLHNDFVSPLFLGAIEATEEAIINSLFMAETSTGFQGHKVEKLPTEKVFELMKKYGRGK</sequence>
<evidence type="ECO:0000256" key="2">
    <source>
        <dbReference type="SAM" id="SignalP"/>
    </source>
</evidence>
<proteinExistence type="inferred from homology"/>
<comment type="similarity">
    <text evidence="1">Belongs to the peptidase S58 family.</text>
</comment>
<evidence type="ECO:0000313" key="4">
    <source>
        <dbReference type="Proteomes" id="UP000295706"/>
    </source>
</evidence>
<name>A0A4R4K8I8_9BACT</name>
<dbReference type="PANTHER" id="PTHR36512">
    <property type="entry name" value="D-AMINOPEPTIDASE"/>
    <property type="match status" value="1"/>
</dbReference>
<accession>A0A4R4K8I8</accession>
<dbReference type="InterPro" id="IPR005321">
    <property type="entry name" value="Peptidase_S58_DmpA"/>
</dbReference>
<feature type="signal peptide" evidence="2">
    <location>
        <begin position="1"/>
        <end position="25"/>
    </location>
</feature>
<reference evidence="3 4" key="1">
    <citation type="submission" date="2019-02" db="EMBL/GenBank/DDBJ databases">
        <title>Arundinibacter roseus gen. nov., sp. nov., a new member of the family Cytophagaceae.</title>
        <authorList>
            <person name="Szuroczki S."/>
            <person name="Khayer B."/>
            <person name="Sproer C."/>
            <person name="Toumi M."/>
            <person name="Szabo A."/>
            <person name="Felfoldi T."/>
            <person name="Schumann P."/>
            <person name="Toth E."/>
        </authorList>
    </citation>
    <scope>NUCLEOTIDE SEQUENCE [LARGE SCALE GENOMIC DNA]</scope>
    <source>
        <strain evidence="3 4">DMA-k-7a</strain>
    </source>
</reference>
<dbReference type="Proteomes" id="UP000295706">
    <property type="component" value="Unassembled WGS sequence"/>
</dbReference>
<dbReference type="Pfam" id="PF03576">
    <property type="entry name" value="Peptidase_S58"/>
    <property type="match status" value="1"/>
</dbReference>
<dbReference type="AlphaFoldDB" id="A0A4R4K8I8"/>
<dbReference type="OrthoDB" id="9770388at2"/>
<dbReference type="GO" id="GO:0004177">
    <property type="term" value="F:aminopeptidase activity"/>
    <property type="evidence" value="ECO:0007669"/>
    <property type="project" value="TreeGrafter"/>
</dbReference>
<dbReference type="InterPro" id="IPR016117">
    <property type="entry name" value="ArgJ-like_dom_sf"/>
</dbReference>